<evidence type="ECO:0000256" key="1">
    <source>
        <dbReference type="SAM" id="Phobius"/>
    </source>
</evidence>
<reference evidence="2 3" key="1">
    <citation type="submission" date="2020-08" db="EMBL/GenBank/DDBJ databases">
        <title>Genome public.</title>
        <authorList>
            <person name="Liu C."/>
            <person name="Sun Q."/>
        </authorList>
    </citation>
    <scope>NUCLEOTIDE SEQUENCE [LARGE SCALE GENOMIC DNA]</scope>
    <source>
        <strain evidence="2 3">3_YM_SP_D4_24.mj</strain>
    </source>
</reference>
<dbReference type="Proteomes" id="UP000661649">
    <property type="component" value="Unassembled WGS sequence"/>
</dbReference>
<keyword evidence="1" id="KW-0472">Membrane</keyword>
<dbReference type="EMBL" id="JACRTP010000011">
    <property type="protein sequence ID" value="MBC8629982.1"/>
    <property type="molecule type" value="Genomic_DNA"/>
</dbReference>
<feature type="transmembrane region" description="Helical" evidence="1">
    <location>
        <begin position="12"/>
        <end position="35"/>
    </location>
</feature>
<dbReference type="RefSeq" id="WP_022303612.1">
    <property type="nucleotide sequence ID" value="NZ_DAWEED010000051.1"/>
</dbReference>
<evidence type="ECO:0000313" key="2">
    <source>
        <dbReference type="EMBL" id="MBC8629982.1"/>
    </source>
</evidence>
<keyword evidence="1" id="KW-1133">Transmembrane helix</keyword>
<keyword evidence="3" id="KW-1185">Reference proteome</keyword>
<organism evidence="2 3">
    <name type="scientific">Blautia stercoris</name>
    <dbReference type="NCBI Taxonomy" id="871664"/>
    <lineage>
        <taxon>Bacteria</taxon>
        <taxon>Bacillati</taxon>
        <taxon>Bacillota</taxon>
        <taxon>Clostridia</taxon>
        <taxon>Lachnospirales</taxon>
        <taxon>Lachnospiraceae</taxon>
        <taxon>Blautia</taxon>
    </lineage>
</organism>
<comment type="caution">
    <text evidence="2">The sequence shown here is derived from an EMBL/GenBank/DDBJ whole genome shotgun (WGS) entry which is preliminary data.</text>
</comment>
<protein>
    <submittedName>
        <fullName evidence="2">DUF4446 family protein</fullName>
    </submittedName>
</protein>
<evidence type="ECO:0000313" key="3">
    <source>
        <dbReference type="Proteomes" id="UP000661649"/>
    </source>
</evidence>
<sequence>MGNLISKIQSISGVLSIFLLIVVIALLVCVVSLFLEVNRLNQKYRVFMKGRDGQSLEKSFRRKFAMIDKGLDAAAANEQEIEKLKEIMGNTLNKYAIVKYDAFEDMGGKLSFVLAMLDDKNTGFLLNAIHSRENCFLYIKEIVNGESYVILSQEEVQALKQAVNFRQN</sequence>
<keyword evidence="1" id="KW-0812">Transmembrane</keyword>
<dbReference type="InterPro" id="IPR027981">
    <property type="entry name" value="DUF4446"/>
</dbReference>
<name>A0ABR7PEY2_9FIRM</name>
<dbReference type="Pfam" id="PF14584">
    <property type="entry name" value="DUF4446"/>
    <property type="match status" value="1"/>
</dbReference>
<proteinExistence type="predicted"/>
<accession>A0ABR7PEY2</accession>
<gene>
    <name evidence="2" type="ORF">H8712_15465</name>
</gene>